<dbReference type="InterPro" id="IPR053268">
    <property type="entry name" value="Woronin_anchor"/>
</dbReference>
<feature type="compositionally biased region" description="Basic residues" evidence="2">
    <location>
        <begin position="3435"/>
        <end position="3444"/>
    </location>
</feature>
<feature type="compositionally biased region" description="Low complexity" evidence="2">
    <location>
        <begin position="3057"/>
        <end position="3068"/>
    </location>
</feature>
<feature type="compositionally biased region" description="Basic residues" evidence="2">
    <location>
        <begin position="3089"/>
        <end position="3098"/>
    </location>
</feature>
<feature type="compositionally biased region" description="Basic residues" evidence="2">
    <location>
        <begin position="2755"/>
        <end position="2766"/>
    </location>
</feature>
<feature type="region of interest" description="Disordered" evidence="2">
    <location>
        <begin position="1849"/>
        <end position="1889"/>
    </location>
</feature>
<feature type="compositionally biased region" description="Low complexity" evidence="2">
    <location>
        <begin position="4752"/>
        <end position="4764"/>
    </location>
</feature>
<feature type="compositionally biased region" description="Basic and acidic residues" evidence="2">
    <location>
        <begin position="889"/>
        <end position="940"/>
    </location>
</feature>
<feature type="compositionally biased region" description="Basic and acidic residues" evidence="2">
    <location>
        <begin position="987"/>
        <end position="1010"/>
    </location>
</feature>
<feature type="compositionally biased region" description="Basic and acidic residues" evidence="2">
    <location>
        <begin position="1685"/>
        <end position="1703"/>
    </location>
</feature>
<dbReference type="Proteomes" id="UP000002498">
    <property type="component" value="Unassembled WGS sequence"/>
</dbReference>
<feature type="compositionally biased region" description="Low complexity" evidence="2">
    <location>
        <begin position="1087"/>
        <end position="1109"/>
    </location>
</feature>
<feature type="region of interest" description="Disordered" evidence="2">
    <location>
        <begin position="2125"/>
        <end position="2145"/>
    </location>
</feature>
<feature type="compositionally biased region" description="Polar residues" evidence="2">
    <location>
        <begin position="2835"/>
        <end position="2852"/>
    </location>
</feature>
<feature type="compositionally biased region" description="Basic residues" evidence="2">
    <location>
        <begin position="3034"/>
        <end position="3043"/>
    </location>
</feature>
<feature type="compositionally biased region" description="Basic residues" evidence="2">
    <location>
        <begin position="3717"/>
        <end position="3729"/>
    </location>
</feature>
<feature type="compositionally biased region" description="Polar residues" evidence="2">
    <location>
        <begin position="1040"/>
        <end position="1056"/>
    </location>
</feature>
<feature type="compositionally biased region" description="Basic and acidic residues" evidence="2">
    <location>
        <begin position="1361"/>
        <end position="1395"/>
    </location>
</feature>
<feature type="compositionally biased region" description="Basic and acidic residues" evidence="2">
    <location>
        <begin position="669"/>
        <end position="748"/>
    </location>
</feature>
<feature type="compositionally biased region" description="Basic residues" evidence="2">
    <location>
        <begin position="2872"/>
        <end position="2883"/>
    </location>
</feature>
<feature type="compositionally biased region" description="Polar residues" evidence="2">
    <location>
        <begin position="4094"/>
        <end position="4103"/>
    </location>
</feature>
<feature type="compositionally biased region" description="Basic residues" evidence="2">
    <location>
        <begin position="3588"/>
        <end position="3598"/>
    </location>
</feature>
<feature type="region of interest" description="Disordered" evidence="2">
    <location>
        <begin position="4570"/>
        <end position="4597"/>
    </location>
</feature>
<feature type="compositionally biased region" description="Polar residues" evidence="2">
    <location>
        <begin position="2638"/>
        <end position="2661"/>
    </location>
</feature>
<feature type="compositionally biased region" description="Acidic residues" evidence="2">
    <location>
        <begin position="372"/>
        <end position="388"/>
    </location>
</feature>
<feature type="compositionally biased region" description="Basic and acidic residues" evidence="2">
    <location>
        <begin position="264"/>
        <end position="278"/>
    </location>
</feature>
<feature type="compositionally biased region" description="Basic and acidic residues" evidence="2">
    <location>
        <begin position="2853"/>
        <end position="2867"/>
    </location>
</feature>
<feature type="compositionally biased region" description="Basic and acidic residues" evidence="2">
    <location>
        <begin position="1"/>
        <end position="12"/>
    </location>
</feature>
<feature type="compositionally biased region" description="Low complexity" evidence="2">
    <location>
        <begin position="4901"/>
        <end position="4917"/>
    </location>
</feature>
<feature type="compositionally biased region" description="Polar residues" evidence="2">
    <location>
        <begin position="1968"/>
        <end position="1982"/>
    </location>
</feature>
<feature type="region of interest" description="Disordered" evidence="2">
    <location>
        <begin position="3208"/>
        <end position="3237"/>
    </location>
</feature>
<feature type="region of interest" description="Disordered" evidence="2">
    <location>
        <begin position="803"/>
        <end position="829"/>
    </location>
</feature>
<feature type="compositionally biased region" description="Basic and acidic residues" evidence="2">
    <location>
        <begin position="4884"/>
        <end position="4893"/>
    </location>
</feature>
<feature type="compositionally biased region" description="Basic residues" evidence="2">
    <location>
        <begin position="4483"/>
        <end position="4493"/>
    </location>
</feature>
<feature type="region of interest" description="Disordered" evidence="2">
    <location>
        <begin position="889"/>
        <end position="1224"/>
    </location>
</feature>
<feature type="region of interest" description="Disordered" evidence="2">
    <location>
        <begin position="4068"/>
        <end position="4223"/>
    </location>
</feature>
<feature type="compositionally biased region" description="Basic residues" evidence="2">
    <location>
        <begin position="3290"/>
        <end position="3300"/>
    </location>
</feature>
<dbReference type="PANTHER" id="PTHR40641">
    <property type="entry name" value="INVOLUCRIN REPEAT PROTEIN (AFU_ORTHOLOGUE AFUA_2G08060)"/>
    <property type="match status" value="1"/>
</dbReference>
<feature type="region of interest" description="Disordered" evidence="2">
    <location>
        <begin position="4852"/>
        <end position="5011"/>
    </location>
</feature>
<feature type="compositionally biased region" description="Basic and acidic residues" evidence="2">
    <location>
        <begin position="1614"/>
        <end position="1627"/>
    </location>
</feature>
<feature type="compositionally biased region" description="Pro residues" evidence="2">
    <location>
        <begin position="541"/>
        <end position="551"/>
    </location>
</feature>
<feature type="region of interest" description="Disordered" evidence="2">
    <location>
        <begin position="2056"/>
        <end position="2078"/>
    </location>
</feature>
<feature type="compositionally biased region" description="Basic and acidic residues" evidence="2">
    <location>
        <begin position="819"/>
        <end position="829"/>
    </location>
</feature>
<feature type="compositionally biased region" description="Basic and acidic residues" evidence="2">
    <location>
        <begin position="72"/>
        <end position="151"/>
    </location>
</feature>
<feature type="compositionally biased region" description="Basic and acidic residues" evidence="2">
    <location>
        <begin position="2929"/>
        <end position="2939"/>
    </location>
</feature>
<feature type="region of interest" description="Disordered" evidence="2">
    <location>
        <begin position="4312"/>
        <end position="4459"/>
    </location>
</feature>
<feature type="compositionally biased region" description="Low complexity" evidence="2">
    <location>
        <begin position="1156"/>
        <end position="1166"/>
    </location>
</feature>
<feature type="compositionally biased region" description="Basic and acidic residues" evidence="2">
    <location>
        <begin position="4144"/>
        <end position="4156"/>
    </location>
</feature>
<feature type="compositionally biased region" description="Low complexity" evidence="2">
    <location>
        <begin position="943"/>
        <end position="952"/>
    </location>
</feature>
<feature type="compositionally biased region" description="Low complexity" evidence="2">
    <location>
        <begin position="2537"/>
        <end position="2548"/>
    </location>
</feature>
<dbReference type="PANTHER" id="PTHR40641:SF2">
    <property type="entry name" value="INVOLUCRIN REPEAT PROTEIN"/>
    <property type="match status" value="1"/>
</dbReference>
<evidence type="ECO:0000256" key="1">
    <source>
        <dbReference type="SAM" id="Coils"/>
    </source>
</evidence>
<feature type="compositionally biased region" description="Basic residues" evidence="2">
    <location>
        <begin position="4009"/>
        <end position="4021"/>
    </location>
</feature>
<feature type="compositionally biased region" description="Basic and acidic residues" evidence="2">
    <location>
        <begin position="4168"/>
        <end position="4178"/>
    </location>
</feature>
<accession>A0A0B2XI54</accession>
<feature type="compositionally biased region" description="Low complexity" evidence="2">
    <location>
        <begin position="159"/>
        <end position="172"/>
    </location>
</feature>
<name>A0A0B2XI54_METRA</name>
<sequence length="5468" mass="594326">MRDSRRQSPESSRRRRRDHRRDPHESLAFVPPQPMNSSMPSSSAYPNYPSQYPTPSATAPTRARGTGPSDAGRNRDGNIYGGRDEIRDGNRYGSTDEVRDGNRYGSRDEIRDGNRYGSRDEVRDGNRYGIRDEVRDGNRDRDRDQYREPVRARQHANRQRAASDSSGSFTSSSAASSLIDISRHYPTQSRFGGIFGTFFGAPSERQVRRRRSGRAKKRRVLYFGNSSSSSVNSDLAYGTGYIPKTKGREFNKLRKVSGGYSTHQTRDRDGRSTNEYDRAGAGAGAAISVAAGSSSRQGGPKKDKTDEEILALGRQLSDFAKKQKEHDQRASGKVKATGLMAAAAAVNEVRKKRRDAKTRGIATSRPHGDYSDSSDDSDWEDAPDDEGGFSDAESALAYGSVVSHVLRPTRSGMTSAMGVATGAALGAGVASTTGRSGTSTRPAESLPATNVRKSSVVDPRLFGPYNSLRGMINTPCGFGEGQPTADHQQFNKLRRAETEPIYKGPMKNVYPVPTSDPEKFDADVAPTMSSRQELPFRSRPAPIPLQQPSPKAPVSSKVYQAEKLEEESQKHSRTRSDETGVGAGTKLTGIAAAAAAAVALASDRKSKRDSRRDERRKERKDNDTQEVQEFNRVAEPWEGDRGDRSKRRDRDAELEVNHRSKGDSYSSKYSDERDHKRHSRREEDATPRKRRETRVDHYPEAESSRKSKRSEKGDRDRDFKSEVSQSSRRDSRNIDDRDERRRDEKNTRDQMPGAYDYIPPPADTTTRQPIDPFQFQVTDGALGTSLVSAAMAPTRPLTPTVVTVDREPNFDDPPLLEQSDTRLSRKDSFEMERMAKEYNKGARDYLEGTDSRRHDYEEREHEARTIYDEAKHSTAPIAAAAVASAVAMEMDRSTDHHRNGYVDDGSHDYSKSSKDPVQEEADRYYREKMTAERNAAEEQQSRSVSSDKSVISKYDDDDQKQPYTIVTPPDMEENKTSVKSPYEGPDADVRIDNKIYPKELHRFQSRDRDSNSFSSRDPSCERERPMLNLVYPTPVPSRQPTPSLSRGSSEAGQKPTSTDEDKGKKKKKKTKKNKSISNDGSTEDYFGGAKSETGASGAASTVSSSAKSVTWGENSTKSFEVESPGPRSEDDVALDKSESGDRSRPVLNQTSQWGMIAAAIADSSAEPADEPKVKASRSKKASSDVGLGYRDRSTRNVDDDLMDDARSEPPIPGPKPVSLASVKMPGGFEDDIEFAATLAAGLKDTGFDPNIVIDDPEYRRRDSPPHTGDTNGDGWNGSSFADVVTDMTSKQKGVSDPGFFSEPVDMTREDPTGTSDVWTQPSDKLSKKEKKRLEKEAKRQSVDIAEPVAAEVFETGAFEDVPERQLINKEQRKRDEEARVEEKVPDASMDKKELYQDDDYNSREAVTNPVWEESDKRKKPKKDRKSRDLEDDTSTRVSRTDSFDSKSTIRVVNPDDEWDAPRKSKSKSKRDSGGSEIVSRSAPGSEVGEREAHSKRSSRSAPGSEVGVRESSSKHSSSKSRRRSGTDFDDYRDDPPDRKRDPWDDRDVSSVVSESRGDDRRKERRGKRSSLYDDDDAKSVASAPGSSRKGKRSSLYEDEDAARSTVSLSGSPRRSRDKEADKSEKRSSGLFASIFKKDGKDDSKKLDRESFLDNAGTLGAGVGLATAAAAVAASVSRSKAAQASSEKDSDAVDIDEYQKSKESEDFDPEIVPRAIKPAIDPQYGDLLPLPPSEPGSPKSLPEDLPTLPDSRPDTPTEERALKLDLLTHRRRRSTQDTPAKSPSSTAIPISLRLGQRHGAPPSSPIAHRSPPPNDSPVTTPESSRRSARISWDSSREIKPLYLLEHSRHGSLDHIPQMDLPALPPSEPSEPPSRESPAPGHADLYTNEDVVSGGIPLENLAASGLRIDTDLASSAPIEDMAGSQETTPKAIARPELPLVSADQQLTGEVVVGEDDPAPVDSMSKDRSSYLLNSAPSSTKSNKTVKSEDSMRSQPESTPTKHPMAETSLPDVAEDMTSADEHFSDALEGTHSDTFEEARDWFDNAQPHEPVATEMSMPTAEPAVGPMPPVPVVDAEPDEWKNMSAKERKKAKKARKSKELSLKKDLVAGAATAAVVAPLLTDEPTKIEEAAEPVLPQEKEKSLSMEDELAETIAEPMADNVVPDAAADISHTDAAKDFATTADIEVDKTEQDFSDPAPIVTNDAKDEALSSTVDTTIHEAGENLEQDLAPEIVLEPSQDAVAIEPTAAADSWEASSKKGKKKKKKSKDISSQDTEPTAEATPDLGADATLEPIVDALAAEPRKQQETEATTTEPLDLNMSTPVETTAEITESLKTVEAKEFHGTAIPPGEQSTAAHPEEITSYSISEKDEKNLQMDVPVLTEKEPEIETPRDREQIEELRTERITGSAMEQVATSGGEITTAEDLSTLDQVIGTAQPGFDFVSPESKTTKDEELLAVERNLGPPLTSGEQAPVETIDDDQLSMTDAGAIEDSTAASQEAVEHVEANEPEIAPVLKSKKKKKKGKQFVDSLPEATEPETLPIMEELPVVELPVDEQTASTAQELAVSAEAGEDEFAPVSKNKKKKKKSKGTEPEKSAQAGKELDTCATSEDQPPPAELALTEELVPEQSATSEGPAEPTATADSQTAAAILSDQTITTGPSSIDESVLLSKEPIAAAESEFAPVSSKSKKKKKKGFQLGDSVSVENASEVLTVSEDQFESAKLETDLPVDTEVPVMEASTDSQPITEATEDDFAPVTKGKKNKKNKKKSIQLEESLPDPVSQTMEASPAAKASEDATILEKLATNKAWEVQQQPEEQSRSLDTHVSEPLFSQDEVPLESTQDGAMSVEPTQTEKSVISEKTLEDTEDSRAETVSSKKKGKKNKKKSSQASAWDLLEEKQTEEITPDRVSTSAEMEPLDKPKEESVAEVATEVSRDLSEDKPAEIPTGEQVEDKQSTTVTGKKSKKKKKKDSKSSSVPETDSSSEIPVNMAEPFPFTEEPASIEETKSTAEPEPEPELQTAASTPQTIEEELSQPAGKKNKKKKKRSSMVGEPMEEDSALTEPSTETETTPEIVVDEPAPVADPEAEFEVPKKGKKNKKKKNSLSPELTEVEPSTAPEATTQSMKQAIADNHAATLETPTFEPEGQAEEKDVVDMVNTDEQPPAETKPIDMMSVDNTMLPEAFKDMVQTTGPTVETSSMKNVDDLVPVKLAKKDKKKRKKQAGLEESVQGPEPEFVAESQAIDAEALTDVAYSAETSDGLASAAQTPMETVPVDQTKETEAIPEDMWAGFSSKQSKKDKKKKKAKNGESELTQQTEPTPATDLIPEPMQENLSKESSEVANDFGTTDSTFGPGTPRDSGAANDEEVVKDEKEVGEAKDNDERLIGKKDKKKKKKAKALEVEADVSSRATEETPVSEEPETKKVEEVGGDDSWTDTVSKKEKKKNKKAKQGSQYDDLPPQNTPIQDADNPYDADARPEAEKVDPLEPATTAQNIGVTEVSDAAPRDVTFESHQATADVQAETQEPQEPKDMSMPPDSQPPQPNLDVAESSAAITSEDYMIVQDASAQPSGDPDVPVAVDEPADDEWSMPITGKKAKKGKKNRKSQVDSMPWDEPTAGSSSLPTEDKSVPEGGAASFEPVQPITPDEMVDCSTTDREADLVSSAAEQAEAAEFPTHHVDVYDTQAMADLPPISSTSPAEHVIDLDQGKSNAADDSWQSSPQRKLSKKDKRKKKKQQVSLADQPEDEPQEATSGGDNTPAEPADPVAASLNEPVESPIIAEDITAEPEERLPINKSKEDQKKVAAATLAATALAAAGLTATTATLGEEHDPLVAEEPAQFEGSRSWADEMEDEAASTPAEQKSVIGTLQEADDVSFTASKEANKSEKSKSKEPSSDDLSTLEPTPTAETGPEATPKAGEPAVEEAPVHEILDAGDEWAIPSKKKAKKGKKSKSGSGTLTPAEPALTPEDTIREPTPTILQASTDPAASPDPVEDNDLSKETNPPVPEDAGDEWAIRPKKKGKKGKKSKTSSGTMTPAEPAGDEGAPETIDPITEFAPTELMKAELAAKEGEITAAVGVDDEWAVLSKKKSKQGKKDKSSSATATPVNESSIVLPDLQSEALSTTNEAMEPHGRALGVDSVSNIPEPVEPTKTFEPEELPHPTDDNDAEGWGSAVAKKDKIGKKSEAGSGTITPIMPLDETPVQLPRDEQLAPEQEPKPTTEKPAAIKLPDAVEDSSMTLSTFDELPNTTSVVGAGTLEDRGLHAMEIDTTSAENADQNREHGVSKTRGFGTILGASAEGQDFGTRPEVVAENAAEKLATVTTEAEPNETWAVPVKKKSKKEKKRKSSQVVLDAPLNDPVVEEKDLSFTAAEAQPEEAADDEWPDDFSVPKSKKKKGKKAAAEAPAGSVVEKKALQSFEETATGKNIACADDVSSRDATGPASSDRHAENLGDQVKDNKAKSQPGLSTTDALATAGAIAGGVALLAEKFGGGKKKTKGKQKKIVDKRQPQDDDMFDDPALWEGADKKALDDGKDAELHENFWGGAADEEEEGNKDKEVAKGVGMLEVANTRELKHVLPGTMSGSFTESDGGWTETPQHGVPLSDDFAESPILGRGEAAALTMSKEPAGLLRRSAGVGEPVGGLLKERSDPEPTLQSMGSESDFRRSPSRGLPSVQEVPEAEAIAAQYNWPTPEMNRDSGFAPESPTPRRRRSITSTDDQQRDSGVHTDDYSDGKMQMQTQTQTQTPDVSTKKRLRHSPSATPVLAEPEAAVAPPEPEKKDKKAKRSATTTKTKDYGEAASMGGVAAGVAAAATGAGTGLTAKAATEKATAGQRSVSDNPYIYASGSLPSLKAAAAATATATSTMGPDGQDLSSRAEPVARRSVSNSSLSRRRTPEPLRLRPESPGITGLQGLQGLHGLQGLRRSTPTPPLRRVDKRMSGDLRALRQRRNSSSTSSTPTSAPAIATATDSQVLPPPVANESRVRSKGEERDMADVYDGYGEGRIGSPRSPTRPHSMRRRQSMQVLELESRVEQLMAENRMLTEARTHAEQNLSQKAASVLSERDSEIESLKQSLHFLQNEVARLTEVNEGLTSANAELASKDSGRYADMTRELDEARGAHTTFTQSLRDRDAEIADLRAKLEEAKDQIRQMQRKILESKAGDAGFLNIKDEDYFDHRCQQLCSHVQQWVLRFSKFSDMRACRLTSEINDEKTIDRLDNAVLDGTDVDTYLRDRVRRRDIFMAMSMNMIWEFVFTRYLFGMDREQRQKLKSLEKLLTEVGPAQAVRQWRAVTLTLLSKRASFKDQRDLDTEAVVQAIYQTLCKILPPPSNLEGQIQSQLRRVMHEAVDLSIEMRTQRAEYMMLPPLQPEYDADGELAATVSFDAAMMNERSGSTNMTNEELESQGSVVRIVLFPLVVKRGDDGGIGEDKIVVCPAQVLISRDDKGRRHYTPSSEAGGASLGARSRISLVTESMGQPEA</sequence>
<feature type="compositionally biased region" description="Low complexity" evidence="2">
    <location>
        <begin position="4727"/>
        <end position="4737"/>
    </location>
</feature>
<feature type="compositionally biased region" description="Basic and acidic residues" evidence="2">
    <location>
        <begin position="4198"/>
        <end position="4213"/>
    </location>
</feature>
<feature type="compositionally biased region" description="Basic and acidic residues" evidence="2">
    <location>
        <begin position="560"/>
        <end position="578"/>
    </location>
</feature>
<dbReference type="KEGG" id="maj:MAA_11245"/>
<feature type="compositionally biased region" description="Basic residues" evidence="2">
    <location>
        <begin position="4327"/>
        <end position="4339"/>
    </location>
</feature>
<feature type="compositionally biased region" description="Basic and acidic residues" evidence="2">
    <location>
        <begin position="2813"/>
        <end position="2822"/>
    </location>
</feature>
<feature type="compositionally biased region" description="Low complexity" evidence="2">
    <location>
        <begin position="429"/>
        <end position="441"/>
    </location>
</feature>
<feature type="region of interest" description="Disordered" evidence="2">
    <location>
        <begin position="1245"/>
        <end position="1634"/>
    </location>
</feature>
<feature type="compositionally biased region" description="Acidic residues" evidence="2">
    <location>
        <begin position="4366"/>
        <end position="4377"/>
    </location>
</feature>
<dbReference type="OrthoDB" id="5365701at2759"/>
<feature type="compositionally biased region" description="Basic and acidic residues" evidence="2">
    <location>
        <begin position="1189"/>
        <end position="1207"/>
    </location>
</feature>
<proteinExistence type="predicted"/>
<feature type="compositionally biased region" description="Low complexity" evidence="2">
    <location>
        <begin position="3895"/>
        <end position="3910"/>
    </location>
</feature>
<feature type="region of interest" description="Disordered" evidence="2">
    <location>
        <begin position="3819"/>
        <end position="4050"/>
    </location>
</feature>
<feature type="compositionally biased region" description="Low complexity" evidence="2">
    <location>
        <begin position="2970"/>
        <end position="2980"/>
    </location>
</feature>
<feature type="region of interest" description="Disordered" evidence="2">
    <location>
        <begin position="2185"/>
        <end position="2419"/>
    </location>
</feature>
<feature type="region of interest" description="Disordered" evidence="2">
    <location>
        <begin position="4481"/>
        <end position="4510"/>
    </location>
</feature>
<feature type="region of interest" description="Disordered" evidence="2">
    <location>
        <begin position="2675"/>
        <end position="2698"/>
    </location>
</feature>
<feature type="region of interest" description="Disordered" evidence="2">
    <location>
        <begin position="429"/>
        <end position="449"/>
    </location>
</feature>
<feature type="compositionally biased region" description="Basic and acidic residues" evidence="2">
    <location>
        <begin position="3874"/>
        <end position="3887"/>
    </location>
</feature>
<gene>
    <name evidence="3" type="ORF">MAA_11245</name>
</gene>
<feature type="coiled-coil region" evidence="1">
    <location>
        <begin position="5118"/>
        <end position="5152"/>
    </location>
</feature>
<feature type="region of interest" description="Disordered" evidence="2">
    <location>
        <begin position="5434"/>
        <end position="5468"/>
    </location>
</feature>
<feature type="compositionally biased region" description="Basic residues" evidence="2">
    <location>
        <begin position="2513"/>
        <end position="2522"/>
    </location>
</feature>
<dbReference type="RefSeq" id="XP_011411527.1">
    <property type="nucleotide sequence ID" value="XM_011413225.1"/>
</dbReference>
<feature type="region of interest" description="Disordered" evidence="2">
    <location>
        <begin position="257"/>
        <end position="278"/>
    </location>
</feature>
<feature type="compositionally biased region" description="Low complexity" evidence="2">
    <location>
        <begin position="591"/>
        <end position="601"/>
    </location>
</feature>
<dbReference type="EMBL" id="ADNJ02000005">
    <property type="protein sequence ID" value="KHO11167.1"/>
    <property type="molecule type" value="Genomic_DNA"/>
</dbReference>
<feature type="compositionally biased region" description="Basic and acidic residues" evidence="2">
    <location>
        <begin position="3364"/>
        <end position="3382"/>
    </location>
</feature>
<feature type="compositionally biased region" description="Polar residues" evidence="2">
    <location>
        <begin position="2410"/>
        <end position="2419"/>
    </location>
</feature>
<protein>
    <submittedName>
        <fullName evidence="3">C6 zinc finger protein</fullName>
    </submittedName>
</protein>
<feature type="compositionally biased region" description="Polar residues" evidence="2">
    <location>
        <begin position="3305"/>
        <end position="3314"/>
    </location>
</feature>
<feature type="compositionally biased region" description="Basic residues" evidence="2">
    <location>
        <begin position="2255"/>
        <end position="2264"/>
    </location>
</feature>
<feature type="region of interest" description="Disordered" evidence="2">
    <location>
        <begin position="1669"/>
        <end position="1831"/>
    </location>
</feature>
<reference evidence="3 4" key="1">
    <citation type="journal article" date="2011" name="PLoS Genet.">
        <title>Genome sequencing and comparative transcriptomics of the model entomopathogenic fungi Metarhizium anisopliae and M. acridum.</title>
        <authorList>
            <person name="Gao Q."/>
            <person name="Jin K."/>
            <person name="Ying S.H."/>
            <person name="Zhang Y."/>
            <person name="Xiao G."/>
            <person name="Shang Y."/>
            <person name="Duan Z."/>
            <person name="Hu X."/>
            <person name="Xie X.Q."/>
            <person name="Zhou G."/>
            <person name="Peng G."/>
            <person name="Luo Z."/>
            <person name="Huang W."/>
            <person name="Wang B."/>
            <person name="Fang W."/>
            <person name="Wang S."/>
            <person name="Zhong Y."/>
            <person name="Ma L.J."/>
            <person name="St Leger R.J."/>
            <person name="Zhao G.P."/>
            <person name="Pei Y."/>
            <person name="Feng M.G."/>
            <person name="Xia Y."/>
            <person name="Wang C."/>
        </authorList>
    </citation>
    <scope>NUCLEOTIDE SEQUENCE [LARGE SCALE GENOMIC DNA]</scope>
    <source>
        <strain evidence="4">ARSEF 23 / ATCC MYA-3075</strain>
    </source>
</reference>
<feature type="compositionally biased region" description="Pro residues" evidence="2">
    <location>
        <begin position="1861"/>
        <end position="1870"/>
    </location>
</feature>
<feature type="region of interest" description="Disordered" evidence="2">
    <location>
        <begin position="3249"/>
        <end position="3796"/>
    </location>
</feature>
<feature type="compositionally biased region" description="Basic residues" evidence="2">
    <location>
        <begin position="3208"/>
        <end position="3217"/>
    </location>
</feature>
<reference evidence="3 4" key="2">
    <citation type="journal article" date="2014" name="Proc. Natl. Acad. Sci. U.S.A.">
        <title>Trajectory and genomic determinants of fungal-pathogen speciation and host adaptation.</title>
        <authorList>
            <person name="Hu X."/>
            <person name="Xiao G."/>
            <person name="Zheng P."/>
            <person name="Shang Y."/>
            <person name="Su Y."/>
            <person name="Zhang X."/>
            <person name="Liu X."/>
            <person name="Zhan S."/>
            <person name="St Leger R.J."/>
            <person name="Wang C."/>
        </authorList>
    </citation>
    <scope>GENOME REANNOTATION</scope>
    <source>
        <strain evidence="4">ARSEF 23 / ATCC MYA-3075</strain>
    </source>
</reference>
<feature type="compositionally biased region" description="Basic and acidic residues" evidence="2">
    <location>
        <begin position="4923"/>
        <end position="4935"/>
    </location>
</feature>
<evidence type="ECO:0000313" key="3">
    <source>
        <dbReference type="EMBL" id="KHO11167.1"/>
    </source>
</evidence>
<feature type="compositionally biased region" description="Basic and acidic residues" evidence="2">
    <location>
        <begin position="602"/>
        <end position="623"/>
    </location>
</feature>
<feature type="compositionally biased region" description="Basic residues" evidence="2">
    <location>
        <begin position="1064"/>
        <end position="1074"/>
    </location>
</feature>
<feature type="compositionally biased region" description="Basic and acidic residues" evidence="2">
    <location>
        <begin position="1750"/>
        <end position="1767"/>
    </location>
</feature>
<feature type="compositionally biased region" description="Basic and acidic residues" evidence="2">
    <location>
        <begin position="4710"/>
        <end position="4724"/>
    </location>
</feature>
<feature type="compositionally biased region" description="Basic and acidic residues" evidence="2">
    <location>
        <begin position="4972"/>
        <end position="4984"/>
    </location>
</feature>
<evidence type="ECO:0000313" key="4">
    <source>
        <dbReference type="Proteomes" id="UP000002498"/>
    </source>
</evidence>
<keyword evidence="4" id="KW-1185">Reference proteome</keyword>
<dbReference type="HOGENOM" id="CLU_223564_0_0_1"/>
<feature type="compositionally biased region" description="Polar residues" evidence="2">
    <location>
        <begin position="3505"/>
        <end position="3520"/>
    </location>
</feature>
<feature type="compositionally biased region" description="Basic and acidic residues" evidence="2">
    <location>
        <begin position="638"/>
        <end position="662"/>
    </location>
</feature>
<feature type="region of interest" description="Disordered" evidence="2">
    <location>
        <begin position="1915"/>
        <end position="2016"/>
    </location>
</feature>
<feature type="region of interest" description="Disordered" evidence="2">
    <location>
        <begin position="1"/>
        <end position="172"/>
    </location>
</feature>
<feature type="compositionally biased region" description="Low complexity" evidence="2">
    <location>
        <begin position="4942"/>
        <end position="4959"/>
    </location>
</feature>
<feature type="compositionally biased region" description="Basic and acidic residues" evidence="2">
    <location>
        <begin position="2379"/>
        <end position="2401"/>
    </location>
</feature>
<feature type="region of interest" description="Disordered" evidence="2">
    <location>
        <begin position="4622"/>
        <end position="4792"/>
    </location>
</feature>
<dbReference type="GeneID" id="23632693"/>
<feature type="compositionally biased region" description="Basic and acidic residues" evidence="2">
    <location>
        <begin position="4436"/>
        <end position="4452"/>
    </location>
</feature>
<feature type="compositionally biased region" description="Basic and acidic residues" evidence="2">
    <location>
        <begin position="2892"/>
        <end position="2902"/>
    </location>
</feature>
<feature type="compositionally biased region" description="Low complexity" evidence="2">
    <location>
        <begin position="1669"/>
        <end position="1684"/>
    </location>
</feature>
<feature type="compositionally biased region" description="Basic and acidic residues" evidence="2">
    <location>
        <begin position="1533"/>
        <end position="1548"/>
    </location>
</feature>
<feature type="compositionally biased region" description="Polar residues" evidence="2">
    <location>
        <begin position="2305"/>
        <end position="2331"/>
    </location>
</feature>
<keyword evidence="1" id="KW-0175">Coiled coil</keyword>
<feature type="compositionally biased region" description="Basic residues" evidence="2">
    <location>
        <begin position="2958"/>
        <end position="2967"/>
    </location>
</feature>
<feature type="region of interest" description="Disordered" evidence="2">
    <location>
        <begin position="2734"/>
        <end position="3120"/>
    </location>
</feature>
<feature type="compositionally biased region" description="Basic and acidic residues" evidence="2">
    <location>
        <begin position="3468"/>
        <end position="3479"/>
    </location>
</feature>
<feature type="region of interest" description="Disordered" evidence="2">
    <location>
        <begin position="347"/>
        <end position="391"/>
    </location>
</feature>
<evidence type="ECO:0000256" key="2">
    <source>
        <dbReference type="SAM" id="MobiDB-lite"/>
    </source>
</evidence>
<feature type="region of interest" description="Disordered" evidence="2">
    <location>
        <begin position="504"/>
        <end position="769"/>
    </location>
</feature>
<feature type="compositionally biased region" description="Basic and acidic residues" evidence="2">
    <location>
        <begin position="3780"/>
        <end position="3795"/>
    </location>
</feature>
<feature type="compositionally biased region" description="Basic and acidic residues" evidence="2">
    <location>
        <begin position="1127"/>
        <end position="1144"/>
    </location>
</feature>
<feature type="compositionally biased region" description="Basic residues" evidence="2">
    <location>
        <begin position="3934"/>
        <end position="3945"/>
    </location>
</feature>
<feature type="compositionally biased region" description="Polar residues" evidence="2">
    <location>
        <begin position="1312"/>
        <end position="1323"/>
    </location>
</feature>
<feature type="compositionally biased region" description="Polar residues" evidence="2">
    <location>
        <begin position="1775"/>
        <end position="1787"/>
    </location>
</feature>
<feature type="region of interest" description="Disordered" evidence="2">
    <location>
        <begin position="2487"/>
        <end position="2661"/>
    </location>
</feature>
<feature type="compositionally biased region" description="Low complexity" evidence="2">
    <location>
        <begin position="35"/>
        <end position="53"/>
    </location>
</feature>
<organism evidence="3 4">
    <name type="scientific">Metarhizium robertsii (strain ARSEF 23 / ATCC MYA-3075)</name>
    <name type="common">Metarhizium anisopliae (strain ARSEF 23)</name>
    <dbReference type="NCBI Taxonomy" id="655844"/>
    <lineage>
        <taxon>Eukaryota</taxon>
        <taxon>Fungi</taxon>
        <taxon>Dikarya</taxon>
        <taxon>Ascomycota</taxon>
        <taxon>Pezizomycotina</taxon>
        <taxon>Sordariomycetes</taxon>
        <taxon>Hypocreomycetidae</taxon>
        <taxon>Hypocreales</taxon>
        <taxon>Clavicipitaceae</taxon>
        <taxon>Metarhizium</taxon>
    </lineage>
</organism>
<feature type="compositionally biased region" description="Basic and acidic residues" evidence="2">
    <location>
        <begin position="1331"/>
        <end position="1341"/>
    </location>
</feature>
<comment type="caution">
    <text evidence="3">The sequence shown here is derived from an EMBL/GenBank/DDBJ whole genome shotgun (WGS) entry which is preliminary data.</text>
</comment>
<feature type="compositionally biased region" description="Polar residues" evidence="2">
    <location>
        <begin position="5457"/>
        <end position="5468"/>
    </location>
</feature>